<evidence type="ECO:0000256" key="2">
    <source>
        <dbReference type="ARBA" id="ARBA00005199"/>
    </source>
</evidence>
<feature type="active site" description="Nucleophile" evidence="15">
    <location>
        <position position="276"/>
    </location>
</feature>
<name>A0A1B4VBS1_9GAMM</name>
<proteinExistence type="inferred from homology"/>
<organism evidence="18 19">
    <name type="scientific">Sulfurifustis variabilis</name>
    <dbReference type="NCBI Taxonomy" id="1675686"/>
    <lineage>
        <taxon>Bacteria</taxon>
        <taxon>Pseudomonadati</taxon>
        <taxon>Pseudomonadota</taxon>
        <taxon>Gammaproteobacteria</taxon>
        <taxon>Acidiferrobacterales</taxon>
        <taxon>Acidiferrobacteraceae</taxon>
        <taxon>Sulfurifustis</taxon>
    </lineage>
</organism>
<dbReference type="Gene3D" id="1.10.10.760">
    <property type="entry name" value="E-set domains of sugar-utilizing enzymes"/>
    <property type="match status" value="1"/>
</dbReference>
<feature type="domain" description="Glycosyl hydrolase family 13 catalytic" evidence="17">
    <location>
        <begin position="129"/>
        <end position="472"/>
    </location>
</feature>
<dbReference type="Pfam" id="PF11941">
    <property type="entry name" value="DUF3459"/>
    <property type="match status" value="1"/>
</dbReference>
<feature type="site" description="Transition state stabilizer" evidence="16">
    <location>
        <position position="406"/>
    </location>
</feature>
<keyword evidence="8" id="KW-0119">Carbohydrate metabolism</keyword>
<comment type="pathway">
    <text evidence="2 14">Glycan biosynthesis; trehalose biosynthesis.</text>
</comment>
<protein>
    <recommendedName>
        <fullName evidence="5 13">Malto-oligosyltrehalose trehalohydrolase</fullName>
        <shortName evidence="14">MTHase</shortName>
        <ecNumber evidence="4 13">3.2.1.141</ecNumber>
    </recommendedName>
    <alternativeName>
        <fullName evidence="11 14">4-alpha-D-((1-&gt;4)-alpha-D-glucano)trehalose trehalohydrolase</fullName>
    </alternativeName>
    <alternativeName>
        <fullName evidence="10 14">Maltooligosyl trehalose trehalohydrolase</fullName>
    </alternativeName>
</protein>
<evidence type="ECO:0000256" key="6">
    <source>
        <dbReference type="ARBA" id="ARBA00022490"/>
    </source>
</evidence>
<evidence type="ECO:0000256" key="8">
    <source>
        <dbReference type="ARBA" id="ARBA00023277"/>
    </source>
</evidence>
<feature type="active site" description="Proton donor" evidence="15">
    <location>
        <position position="311"/>
    </location>
</feature>
<dbReference type="NCBIfam" id="TIGR02402">
    <property type="entry name" value="trehalose_TreZ"/>
    <property type="match status" value="1"/>
</dbReference>
<evidence type="ECO:0000256" key="12">
    <source>
        <dbReference type="ARBA" id="ARBA00034013"/>
    </source>
</evidence>
<evidence type="ECO:0000259" key="17">
    <source>
        <dbReference type="SMART" id="SM00642"/>
    </source>
</evidence>
<dbReference type="InterPro" id="IPR017853">
    <property type="entry name" value="GH"/>
</dbReference>
<comment type="subcellular location">
    <subcellularLocation>
        <location evidence="1 15">Cytoplasm</location>
    </subcellularLocation>
</comment>
<comment type="catalytic activity">
    <reaction evidence="12 14">
        <text>hydrolysis of (1-&gt;4)-alpha-D-glucosidic linkage in 4-alpha-D-[(1-&gt;4)-alpha-D-glucanosyl]n trehalose to yield trehalose and (1-&gt;4)-alpha-D-glucan.</text>
        <dbReference type="EC" id="3.2.1.141"/>
    </reaction>
</comment>
<evidence type="ECO:0000256" key="1">
    <source>
        <dbReference type="ARBA" id="ARBA00004496"/>
    </source>
</evidence>
<dbReference type="Pfam" id="PF02922">
    <property type="entry name" value="CBM_48"/>
    <property type="match status" value="1"/>
</dbReference>
<evidence type="ECO:0000256" key="5">
    <source>
        <dbReference type="ARBA" id="ARBA00015938"/>
    </source>
</evidence>
<sequence length="635" mass="71126">MAVTSLPAGAHRRLPVGAEPVPGGGVHFRVWAPLRRRVAVVLEGPGEEPRAFPLAAETGGYFSDHVREARAGARYRFRLDDDERLYPDPASRFQPDGPHGSSQVVDPSAFEWTDRAWRGVPVEGQVLYEMHVGTFTHEGTFAAATAELPALRATGISVVELLPVADFTGRFGWGYDGVDFYAPTRLYGEPDDLRRFVDAAHRLGLGVILDVVYNHFGPDGNYLNAYSADYVSARHKSEWGEAPNFDGPNSGPVREFFLANVEYWIREFHLDGYRFDATQQIFDASPEHILAAMTRRAEEAGEGRMIYAVAENEPQDTKVVAARERGGFGVGALWNDDFHHTALVALTGRNEAYYSDYRGSPQEFVSAAKWGFLYQGQRYEWQRQRRGSPTYGLDPWRFVTFLDNHDQVANSGRGVRCHMHTTPGRYRAMTALLLLAPQTPMLFQGQEFAASTPFYYFADHREGLARLVDEGRAQFLAQFPSLATPEMQHTLPDPADPQTFVRSKLDHTERHTHREAYALHCDLLALRNSDPVFGRTRVRELDGAVLGPEAFVLRYFGFDGDDRLLLVNLGLDLHLRPAPEPLLAPPAGKRWRVLWSSEHPKYGGRGTPHPDGEENWWLPGHAAIALGPGDPEPRE</sequence>
<dbReference type="SMART" id="SM00642">
    <property type="entry name" value="Aamy"/>
    <property type="match status" value="1"/>
</dbReference>
<dbReference type="GO" id="GO:0005737">
    <property type="term" value="C:cytoplasm"/>
    <property type="evidence" value="ECO:0007669"/>
    <property type="project" value="UniProtKB-SubCell"/>
</dbReference>
<evidence type="ECO:0000256" key="13">
    <source>
        <dbReference type="NCBIfam" id="TIGR02402"/>
    </source>
</evidence>
<dbReference type="InterPro" id="IPR044901">
    <property type="entry name" value="Trehalose_TreZ_E-set_sf"/>
</dbReference>
<evidence type="ECO:0000256" key="15">
    <source>
        <dbReference type="PIRSR" id="PIRSR006337-1"/>
    </source>
</evidence>
<dbReference type="PIRSF" id="PIRSF006337">
    <property type="entry name" value="Trehalose_TreZ"/>
    <property type="match status" value="1"/>
</dbReference>
<dbReference type="UniPathway" id="UPA00299"/>
<dbReference type="CDD" id="cd11325">
    <property type="entry name" value="AmyAc_GTHase"/>
    <property type="match status" value="1"/>
</dbReference>
<dbReference type="InterPro" id="IPR006047">
    <property type="entry name" value="GH13_cat_dom"/>
</dbReference>
<dbReference type="Gene3D" id="3.20.20.80">
    <property type="entry name" value="Glycosidases"/>
    <property type="match status" value="1"/>
</dbReference>
<gene>
    <name evidence="18" type="ORF">SVA_1737</name>
</gene>
<dbReference type="Proteomes" id="UP000218899">
    <property type="component" value="Chromosome"/>
</dbReference>
<comment type="similarity">
    <text evidence="3 14">Belongs to the glycosyl hydrolase 13 family.</text>
</comment>
<dbReference type="EC" id="3.2.1.141" evidence="4 13"/>
<dbReference type="InterPro" id="IPR014756">
    <property type="entry name" value="Ig_E-set"/>
</dbReference>
<dbReference type="InterPro" id="IPR012768">
    <property type="entry name" value="Trehalose_TreZ"/>
</dbReference>
<dbReference type="Gene3D" id="2.60.40.10">
    <property type="entry name" value="Immunoglobulins"/>
    <property type="match status" value="1"/>
</dbReference>
<evidence type="ECO:0000256" key="10">
    <source>
        <dbReference type="ARBA" id="ARBA00032057"/>
    </source>
</evidence>
<dbReference type="Pfam" id="PF00128">
    <property type="entry name" value="Alpha-amylase"/>
    <property type="match status" value="1"/>
</dbReference>
<evidence type="ECO:0000313" key="19">
    <source>
        <dbReference type="Proteomes" id="UP000218899"/>
    </source>
</evidence>
<dbReference type="InterPro" id="IPR004193">
    <property type="entry name" value="Glyco_hydro_13_N"/>
</dbReference>
<dbReference type="SUPFAM" id="SSF51445">
    <property type="entry name" value="(Trans)glycosidases"/>
    <property type="match status" value="1"/>
</dbReference>
<dbReference type="GO" id="GO:0033942">
    <property type="term" value="F:4-alpha-D-(1-&gt;4)-alpha-D-glucanotrehalose trehalohydrolase activity"/>
    <property type="evidence" value="ECO:0007669"/>
    <property type="project" value="UniProtKB-EC"/>
</dbReference>
<keyword evidence="6" id="KW-0963">Cytoplasm</keyword>
<dbReference type="PANTHER" id="PTHR43651">
    <property type="entry name" value="1,4-ALPHA-GLUCAN-BRANCHING ENZYME"/>
    <property type="match status" value="1"/>
</dbReference>
<dbReference type="OrthoDB" id="9800174at2"/>
<dbReference type="SUPFAM" id="SSF81296">
    <property type="entry name" value="E set domains"/>
    <property type="match status" value="1"/>
</dbReference>
<accession>A0A1B4VBS1</accession>
<dbReference type="EMBL" id="AP014936">
    <property type="protein sequence ID" value="BAU48291.1"/>
    <property type="molecule type" value="Genomic_DNA"/>
</dbReference>
<dbReference type="PANTHER" id="PTHR43651:SF11">
    <property type="entry name" value="MALTO-OLIGOSYLTREHALOSE TREHALOHYDROLASE"/>
    <property type="match status" value="1"/>
</dbReference>
<dbReference type="RefSeq" id="WP_096460820.1">
    <property type="nucleotide sequence ID" value="NZ_AP014936.1"/>
</dbReference>
<keyword evidence="7 14" id="KW-0378">Hydrolase</keyword>
<evidence type="ECO:0000313" key="18">
    <source>
        <dbReference type="EMBL" id="BAU48291.1"/>
    </source>
</evidence>
<reference evidence="18 19" key="1">
    <citation type="submission" date="2015-08" db="EMBL/GenBank/DDBJ databases">
        <title>Complete genome sequence of Sulfurifustis variabilis.</title>
        <authorList>
            <person name="Miura A."/>
            <person name="Kojima H."/>
            <person name="Fukui M."/>
        </authorList>
    </citation>
    <scope>NUCLEOTIDE SEQUENCE [LARGE SCALE GENOMIC DNA]</scope>
    <source>
        <strain evidence="19">skN76</strain>
    </source>
</reference>
<dbReference type="InterPro" id="IPR022567">
    <property type="entry name" value="DUF3459"/>
</dbReference>
<dbReference type="GO" id="GO:0005992">
    <property type="term" value="P:trehalose biosynthetic process"/>
    <property type="evidence" value="ECO:0007669"/>
    <property type="project" value="UniProtKB-UniRule"/>
</dbReference>
<evidence type="ECO:0000256" key="9">
    <source>
        <dbReference type="ARBA" id="ARBA00023295"/>
    </source>
</evidence>
<evidence type="ECO:0000256" key="7">
    <source>
        <dbReference type="ARBA" id="ARBA00022801"/>
    </source>
</evidence>
<evidence type="ECO:0000256" key="14">
    <source>
        <dbReference type="PIRNR" id="PIRNR006337"/>
    </source>
</evidence>
<keyword evidence="19" id="KW-1185">Reference proteome</keyword>
<dbReference type="InterPro" id="IPR013783">
    <property type="entry name" value="Ig-like_fold"/>
</dbReference>
<evidence type="ECO:0000256" key="3">
    <source>
        <dbReference type="ARBA" id="ARBA00008061"/>
    </source>
</evidence>
<dbReference type="KEGG" id="sva:SVA_1737"/>
<dbReference type="CDD" id="cd02853">
    <property type="entry name" value="E_set_MTHase_like_N"/>
    <property type="match status" value="1"/>
</dbReference>
<evidence type="ECO:0000256" key="11">
    <source>
        <dbReference type="ARBA" id="ARBA00033284"/>
    </source>
</evidence>
<keyword evidence="9 14" id="KW-0326">Glycosidase</keyword>
<dbReference type="AlphaFoldDB" id="A0A1B4VBS1"/>
<evidence type="ECO:0000256" key="4">
    <source>
        <dbReference type="ARBA" id="ARBA00012268"/>
    </source>
</evidence>
<evidence type="ECO:0000256" key="16">
    <source>
        <dbReference type="PIRSR" id="PIRSR006337-3"/>
    </source>
</evidence>